<evidence type="ECO:0000313" key="2">
    <source>
        <dbReference type="Proteomes" id="UP000610846"/>
    </source>
</evidence>
<dbReference type="Proteomes" id="UP000610846">
    <property type="component" value="Unassembled WGS sequence"/>
</dbReference>
<reference evidence="1" key="2">
    <citation type="submission" date="2020-09" db="EMBL/GenBank/DDBJ databases">
        <authorList>
            <person name="Yu Y."/>
        </authorList>
    </citation>
    <scope>NUCLEOTIDE SEQUENCE</scope>
    <source>
        <strain evidence="1">KCTC 49039</strain>
    </source>
</reference>
<accession>A0A927G678</accession>
<comment type="caution">
    <text evidence="1">The sequence shown here is derived from an EMBL/GenBank/DDBJ whole genome shotgun (WGS) entry which is preliminary data.</text>
</comment>
<dbReference type="EMBL" id="JACYHB010000001">
    <property type="protein sequence ID" value="MBD8077699.1"/>
    <property type="molecule type" value="Genomic_DNA"/>
</dbReference>
<gene>
    <name evidence="1" type="ORF">IF651_01310</name>
</gene>
<dbReference type="RefSeq" id="WP_191827265.1">
    <property type="nucleotide sequence ID" value="NZ_JACYHB010000001.1"/>
</dbReference>
<organism evidence="1 2">
    <name type="scientific">Cellulosimicrobium arenosum</name>
    <dbReference type="NCBI Taxonomy" id="2708133"/>
    <lineage>
        <taxon>Bacteria</taxon>
        <taxon>Bacillati</taxon>
        <taxon>Actinomycetota</taxon>
        <taxon>Actinomycetes</taxon>
        <taxon>Micrococcales</taxon>
        <taxon>Promicromonosporaceae</taxon>
        <taxon>Cellulosimicrobium</taxon>
    </lineage>
</organism>
<keyword evidence="2" id="KW-1185">Reference proteome</keyword>
<evidence type="ECO:0000313" key="1">
    <source>
        <dbReference type="EMBL" id="MBD8077699.1"/>
    </source>
</evidence>
<sequence>MTVSRLVYTVEIVGTDYRVSPEEGMVTLDESWTPYAQAGVTIPLPSDPAILDALDPRLGARVRITMSQRFGSAFTIADLTAGSGSSTAAWTADLNGAPLSEWTGRYSSPFNSTGSRASRTRRLDLGVRARSVNYERGTVDIDLASDEALLLDLARVDTTTAFPVTSTVYGAVALVLSAIGATAALEVPDAALEADSAGWEPGQVAWDYVKPLVDAAGMRLYCDEGRDWHLTKPLYPTGQALTFSGSNAKFLQDDISRDEQWFDAVVVTYRWTNSAGDEQVRYDTAQDGEATRVKSLTYDRRYPGPGGARSILDRARGRGRIESILSVANPEATPGQALTVNLDDAPIQTGITTNVSWNFGADEMRVRSRDLTDTPESAWVLMPLGWAWEDIPEGMSWDELEWTNEEEEG</sequence>
<dbReference type="AlphaFoldDB" id="A0A927G678"/>
<protein>
    <submittedName>
        <fullName evidence="1">Uncharacterized protein</fullName>
    </submittedName>
</protein>
<name>A0A927G678_9MICO</name>
<proteinExistence type="predicted"/>
<reference evidence="1" key="1">
    <citation type="journal article" date="2018" name="Curr. Microbiol.">
        <title>Cellulosimicrobium arenosum sp. nov., Isolated from Marine Sediment Sand.</title>
        <authorList>
            <person name="Oh M."/>
            <person name="Kim J.H."/>
            <person name="Yoon J.H."/>
            <person name="Schumann P."/>
            <person name="Kim W."/>
        </authorList>
    </citation>
    <scope>NUCLEOTIDE SEQUENCE</scope>
    <source>
        <strain evidence="1">KCTC 49039</strain>
    </source>
</reference>